<dbReference type="Proteomes" id="UP000029981">
    <property type="component" value="Chromosome 3"/>
</dbReference>
<dbReference type="AlphaFoldDB" id="A0A0A0L9V1"/>
<keyword evidence="3" id="KW-1185">Reference proteome</keyword>
<feature type="region of interest" description="Disordered" evidence="1">
    <location>
        <begin position="1"/>
        <end position="27"/>
    </location>
</feature>
<evidence type="ECO:0000313" key="3">
    <source>
        <dbReference type="Proteomes" id="UP000029981"/>
    </source>
</evidence>
<accession>A0A0A0L9V1</accession>
<protein>
    <submittedName>
        <fullName evidence="2">Uncharacterized protein</fullName>
    </submittedName>
</protein>
<reference evidence="2 3" key="4">
    <citation type="journal article" date="2011" name="BMC Genomics">
        <title>RNA-Seq improves annotation of protein-coding genes in the cucumber genome.</title>
        <authorList>
            <person name="Li Z."/>
            <person name="Zhang Z."/>
            <person name="Yan P."/>
            <person name="Huang S."/>
            <person name="Fei Z."/>
            <person name="Lin K."/>
        </authorList>
    </citation>
    <scope>NUCLEOTIDE SEQUENCE [LARGE SCALE GENOMIC DNA]</scope>
    <source>
        <strain evidence="3">cv. 9930</strain>
    </source>
</reference>
<gene>
    <name evidence="2" type="ORF">Csa_3G183310</name>
</gene>
<dbReference type="EMBL" id="CM002924">
    <property type="protein sequence ID" value="KGN57397.1"/>
    <property type="molecule type" value="Genomic_DNA"/>
</dbReference>
<reference evidence="2 3" key="1">
    <citation type="journal article" date="2009" name="Nat. Genet.">
        <title>The genome of the cucumber, Cucumis sativus L.</title>
        <authorList>
            <person name="Huang S."/>
            <person name="Li R."/>
            <person name="Zhang Z."/>
            <person name="Li L."/>
            <person name="Gu X."/>
            <person name="Fan W."/>
            <person name="Lucas W.J."/>
            <person name="Wang X."/>
            <person name="Xie B."/>
            <person name="Ni P."/>
            <person name="Ren Y."/>
            <person name="Zhu H."/>
            <person name="Li J."/>
            <person name="Lin K."/>
            <person name="Jin W."/>
            <person name="Fei Z."/>
            <person name="Li G."/>
            <person name="Staub J."/>
            <person name="Kilian A."/>
            <person name="van der Vossen E.A."/>
            <person name="Wu Y."/>
            <person name="Guo J."/>
            <person name="He J."/>
            <person name="Jia Z."/>
            <person name="Ren Y."/>
            <person name="Tian G."/>
            <person name="Lu Y."/>
            <person name="Ruan J."/>
            <person name="Qian W."/>
            <person name="Wang M."/>
            <person name="Huang Q."/>
            <person name="Li B."/>
            <person name="Xuan Z."/>
            <person name="Cao J."/>
            <person name="Asan"/>
            <person name="Wu Z."/>
            <person name="Zhang J."/>
            <person name="Cai Q."/>
            <person name="Bai Y."/>
            <person name="Zhao B."/>
            <person name="Han Y."/>
            <person name="Li Y."/>
            <person name="Li X."/>
            <person name="Wang S."/>
            <person name="Shi Q."/>
            <person name="Liu S."/>
            <person name="Cho W.K."/>
            <person name="Kim J.Y."/>
            <person name="Xu Y."/>
            <person name="Heller-Uszynska K."/>
            <person name="Miao H."/>
            <person name="Cheng Z."/>
            <person name="Zhang S."/>
            <person name="Wu J."/>
            <person name="Yang Y."/>
            <person name="Kang H."/>
            <person name="Li M."/>
            <person name="Liang H."/>
            <person name="Ren X."/>
            <person name="Shi Z."/>
            <person name="Wen M."/>
            <person name="Jian M."/>
            <person name="Yang H."/>
            <person name="Zhang G."/>
            <person name="Yang Z."/>
            <person name="Chen R."/>
            <person name="Liu S."/>
            <person name="Li J."/>
            <person name="Ma L."/>
            <person name="Liu H."/>
            <person name="Zhou Y."/>
            <person name="Zhao J."/>
            <person name="Fang X."/>
            <person name="Li G."/>
            <person name="Fang L."/>
            <person name="Li Y."/>
            <person name="Liu D."/>
            <person name="Zheng H."/>
            <person name="Zhang Y."/>
            <person name="Qin N."/>
            <person name="Li Z."/>
            <person name="Yang G."/>
            <person name="Yang S."/>
            <person name="Bolund L."/>
            <person name="Kristiansen K."/>
            <person name="Zheng H."/>
            <person name="Li S."/>
            <person name="Zhang X."/>
            <person name="Yang H."/>
            <person name="Wang J."/>
            <person name="Sun R."/>
            <person name="Zhang B."/>
            <person name="Jiang S."/>
            <person name="Wang J."/>
            <person name="Du Y."/>
            <person name="Li S."/>
        </authorList>
    </citation>
    <scope>NUCLEOTIDE SEQUENCE [LARGE SCALE GENOMIC DNA]</scope>
    <source>
        <strain evidence="3">cv. 9930</strain>
    </source>
</reference>
<organism evidence="2 3">
    <name type="scientific">Cucumis sativus</name>
    <name type="common">Cucumber</name>
    <dbReference type="NCBI Taxonomy" id="3659"/>
    <lineage>
        <taxon>Eukaryota</taxon>
        <taxon>Viridiplantae</taxon>
        <taxon>Streptophyta</taxon>
        <taxon>Embryophyta</taxon>
        <taxon>Tracheophyta</taxon>
        <taxon>Spermatophyta</taxon>
        <taxon>Magnoliopsida</taxon>
        <taxon>eudicotyledons</taxon>
        <taxon>Gunneridae</taxon>
        <taxon>Pentapetalae</taxon>
        <taxon>rosids</taxon>
        <taxon>fabids</taxon>
        <taxon>Cucurbitales</taxon>
        <taxon>Cucurbitaceae</taxon>
        <taxon>Benincaseae</taxon>
        <taxon>Cucumis</taxon>
    </lineage>
</organism>
<feature type="compositionally biased region" description="Polar residues" evidence="1">
    <location>
        <begin position="1"/>
        <end position="14"/>
    </location>
</feature>
<name>A0A0A0L9V1_CUCSA</name>
<reference evidence="2 3" key="2">
    <citation type="journal article" date="2009" name="PLoS ONE">
        <title>An integrated genetic and cytogenetic map of the cucumber genome.</title>
        <authorList>
            <person name="Ren Y."/>
            <person name="Zhang Z."/>
            <person name="Liu J."/>
            <person name="Staub J.E."/>
            <person name="Han Y."/>
            <person name="Cheng Z."/>
            <person name="Li X."/>
            <person name="Lu J."/>
            <person name="Miao H."/>
            <person name="Kang H."/>
            <person name="Xie B."/>
            <person name="Gu X."/>
            <person name="Wang X."/>
            <person name="Du Y."/>
            <person name="Jin W."/>
            <person name="Huang S."/>
        </authorList>
    </citation>
    <scope>NUCLEOTIDE SEQUENCE [LARGE SCALE GENOMIC DNA]</scope>
    <source>
        <strain evidence="3">cv. 9930</strain>
    </source>
</reference>
<reference evidence="2 3" key="3">
    <citation type="journal article" date="2010" name="BMC Genomics">
        <title>Transcriptome sequencing and comparative analysis of cucumber flowers with different sex types.</title>
        <authorList>
            <person name="Guo S."/>
            <person name="Zheng Y."/>
            <person name="Joung J.G."/>
            <person name="Liu S."/>
            <person name="Zhang Z."/>
            <person name="Crasta O.R."/>
            <person name="Sobral B.W."/>
            <person name="Xu Y."/>
            <person name="Huang S."/>
            <person name="Fei Z."/>
        </authorList>
    </citation>
    <scope>NUCLEOTIDE SEQUENCE [LARGE SCALE GENOMIC DNA]</scope>
    <source>
        <strain evidence="3">cv. 9930</strain>
    </source>
</reference>
<evidence type="ECO:0000313" key="2">
    <source>
        <dbReference type="EMBL" id="KGN57397.1"/>
    </source>
</evidence>
<proteinExistence type="predicted"/>
<dbReference type="Gramene" id="KGN57397">
    <property type="protein sequence ID" value="KGN57397"/>
    <property type="gene ID" value="Csa_3G183310"/>
</dbReference>
<evidence type="ECO:0000256" key="1">
    <source>
        <dbReference type="SAM" id="MobiDB-lite"/>
    </source>
</evidence>
<sequence length="76" mass="8456">MGSAPGSRTLQLGQSARLREETATGADAEEKLHTAARLRRTIGCARLMEINSTNDRLGFEEDLSLFFNCTKFEDHL</sequence>
<feature type="compositionally biased region" description="Basic and acidic residues" evidence="1">
    <location>
        <begin position="17"/>
        <end position="27"/>
    </location>
</feature>